<dbReference type="InterPro" id="IPR036881">
    <property type="entry name" value="Glyco_hydro_3_C_sf"/>
</dbReference>
<dbReference type="InterPro" id="IPR036962">
    <property type="entry name" value="Glyco_hydro_3_N_sf"/>
</dbReference>
<feature type="domain" description="Fibronectin type III-like" evidence="6">
    <location>
        <begin position="585"/>
        <end position="655"/>
    </location>
</feature>
<name>A0ABR5TGN8_9BURK</name>
<dbReference type="Gene3D" id="3.20.20.300">
    <property type="entry name" value="Glycoside hydrolase, family 3, N-terminal domain"/>
    <property type="match status" value="1"/>
</dbReference>
<dbReference type="InterPro" id="IPR017853">
    <property type="entry name" value="GH"/>
</dbReference>
<dbReference type="Pfam" id="PF01915">
    <property type="entry name" value="Glyco_hydro_3_C"/>
    <property type="match status" value="1"/>
</dbReference>
<keyword evidence="3" id="KW-0119">Carbohydrate metabolism</keyword>
<dbReference type="PROSITE" id="PS00775">
    <property type="entry name" value="GLYCOSYL_HYDROL_F3"/>
    <property type="match status" value="1"/>
</dbReference>
<dbReference type="GO" id="GO:0016787">
    <property type="term" value="F:hydrolase activity"/>
    <property type="evidence" value="ECO:0007669"/>
    <property type="project" value="UniProtKB-KW"/>
</dbReference>
<evidence type="ECO:0000256" key="4">
    <source>
        <dbReference type="ARBA" id="ARBA00023295"/>
    </source>
</evidence>
<dbReference type="Pfam" id="PF00933">
    <property type="entry name" value="Glyco_hydro_3"/>
    <property type="match status" value="1"/>
</dbReference>
<dbReference type="PRINTS" id="PR00133">
    <property type="entry name" value="GLHYDRLASE3"/>
</dbReference>
<evidence type="ECO:0000259" key="6">
    <source>
        <dbReference type="SMART" id="SM01217"/>
    </source>
</evidence>
<evidence type="ECO:0000313" key="8">
    <source>
        <dbReference type="Proteomes" id="UP000070255"/>
    </source>
</evidence>
<accession>A0ABR5TGN8</accession>
<reference evidence="7 8" key="1">
    <citation type="submission" date="2015-11" db="EMBL/GenBank/DDBJ databases">
        <authorList>
            <person name="Sahl J."/>
            <person name="Wagner D."/>
            <person name="Keim P."/>
        </authorList>
    </citation>
    <scope>NUCLEOTIDE SEQUENCE [LARGE SCALE GENOMIC DNA]</scope>
    <source>
        <strain evidence="7 8">BDU18</strain>
    </source>
</reference>
<keyword evidence="4 5" id="KW-0326">Glycosidase</keyword>
<dbReference type="SUPFAM" id="SSF51445">
    <property type="entry name" value="(Trans)glycosidases"/>
    <property type="match status" value="1"/>
</dbReference>
<evidence type="ECO:0000256" key="5">
    <source>
        <dbReference type="RuleBase" id="RU361161"/>
    </source>
</evidence>
<dbReference type="InterPro" id="IPR026891">
    <property type="entry name" value="Fn3-like"/>
</dbReference>
<gene>
    <name evidence="7" type="ORF">WS72_09385</name>
</gene>
<dbReference type="InterPro" id="IPR050288">
    <property type="entry name" value="Cellulose_deg_GH3"/>
</dbReference>
<evidence type="ECO:0000256" key="3">
    <source>
        <dbReference type="ARBA" id="ARBA00023277"/>
    </source>
</evidence>
<protein>
    <submittedName>
        <fullName evidence="7">Glycosyl hydrolase</fullName>
    </submittedName>
</protein>
<dbReference type="Gene3D" id="3.40.50.1700">
    <property type="entry name" value="Glycoside hydrolase family 3 C-terminal domain"/>
    <property type="match status" value="1"/>
</dbReference>
<dbReference type="SMART" id="SM01217">
    <property type="entry name" value="Fn3_like"/>
    <property type="match status" value="1"/>
</dbReference>
<dbReference type="InterPro" id="IPR001764">
    <property type="entry name" value="Glyco_hydro_3_N"/>
</dbReference>
<dbReference type="RefSeq" id="WP_060821818.1">
    <property type="nucleotide sequence ID" value="NZ_LNJQ01000001.1"/>
</dbReference>
<dbReference type="InterPro" id="IPR002772">
    <property type="entry name" value="Glyco_hydro_3_C"/>
</dbReference>
<keyword evidence="2 5" id="KW-0378">Hydrolase</keyword>
<dbReference type="EMBL" id="LNJQ01000001">
    <property type="protein sequence ID" value="KWZ43049.1"/>
    <property type="molecule type" value="Genomic_DNA"/>
</dbReference>
<evidence type="ECO:0000313" key="7">
    <source>
        <dbReference type="EMBL" id="KWZ43049.1"/>
    </source>
</evidence>
<evidence type="ECO:0000256" key="1">
    <source>
        <dbReference type="ARBA" id="ARBA00005336"/>
    </source>
</evidence>
<dbReference type="Pfam" id="PF14310">
    <property type="entry name" value="Fn3-like"/>
    <property type="match status" value="1"/>
</dbReference>
<comment type="similarity">
    <text evidence="1 5">Belongs to the glycosyl hydrolase 3 family.</text>
</comment>
<organism evidence="7 8">
    <name type="scientific">Burkholderia savannae</name>
    <dbReference type="NCBI Taxonomy" id="1637837"/>
    <lineage>
        <taxon>Bacteria</taxon>
        <taxon>Pseudomonadati</taxon>
        <taxon>Pseudomonadota</taxon>
        <taxon>Betaproteobacteria</taxon>
        <taxon>Burkholderiales</taxon>
        <taxon>Burkholderiaceae</taxon>
        <taxon>Burkholderia</taxon>
        <taxon>pseudomallei group</taxon>
    </lineage>
</organism>
<dbReference type="Gene3D" id="2.60.40.10">
    <property type="entry name" value="Immunoglobulins"/>
    <property type="match status" value="1"/>
</dbReference>
<dbReference type="PANTHER" id="PTHR42715">
    <property type="entry name" value="BETA-GLUCOSIDASE"/>
    <property type="match status" value="1"/>
</dbReference>
<dbReference type="PANTHER" id="PTHR42715:SF10">
    <property type="entry name" value="BETA-GLUCOSIDASE"/>
    <property type="match status" value="1"/>
</dbReference>
<dbReference type="Proteomes" id="UP000070255">
    <property type="component" value="Unassembled WGS sequence"/>
</dbReference>
<keyword evidence="8" id="KW-1185">Reference proteome</keyword>
<evidence type="ECO:0000256" key="2">
    <source>
        <dbReference type="ARBA" id="ARBA00022801"/>
    </source>
</evidence>
<dbReference type="InterPro" id="IPR019800">
    <property type="entry name" value="Glyco_hydro_3_AS"/>
</dbReference>
<dbReference type="InterPro" id="IPR013783">
    <property type="entry name" value="Ig-like_fold"/>
</dbReference>
<proteinExistence type="inferred from homology"/>
<sequence length="764" mass="82121">MDNTLHEAAGLVSRMTIEERARLLSGDGWWRTHAVERLGLPAITCSDGPHGLRRLQGLFGDSVPATCFPTATALAATWNTSLIREVGAALGREAQAADVQILLGPGVNIKRSPLGGRNFEYFSEDPLLSGRMAVAYIDGVQGEGVGTSLKHFAVNSQETQRMATSSDIDERTLRETYLQAFEIAVREAQPWSVMSAYNPVNGVYASEHRELLTDILRDEWGFEGFVVSDWGGINDRASSVAAGTNLEMPGSGDYNCNRIIAAVRDGRLSNETLERAATELVAVALKATAAKKPAFAFDADAHHALARQVGGESIVLLKNEDGVLPLRARQKVALIGDFAKAPRYQGAGSSQVNPIRVTNAFDEFATLLGADRLLHAAGCDAEGDTDDALLADAVNKAASADVAIVFVGLPDSYESEGFDRRSIDMPPGHVRLIEAVAIAQPNIVVVLLNGSAVAMPWIDGVKGVVEGWLGGQAGGGALADVLTGRVNPSGKLSETFPVCIEQTPAFPAFPSHCGHALYGEGLFVGYRHYDIRDIEPLFPFGFGLSYTEFAYTRIESGTAAFDADAGGSITVDVTVRNVGAVAGQEVVQLYVHERAPAHPGPVNELRAFAKVMLAPGEERTLRFALGRRDFAHYDPQAQAWSVNPGEFDVRVGGSSRDLPLQATLHVRARPLARTLTRQSLVQDFSRMPAVYEEFARALGFAELVEPAPEASSADMTREQITAARKARMATRAFVDEMPINKVPAFSKGRLSEARLDEILRIASA</sequence>
<comment type="caution">
    <text evidence="7">The sequence shown here is derived from an EMBL/GenBank/DDBJ whole genome shotgun (WGS) entry which is preliminary data.</text>
</comment>
<dbReference type="SUPFAM" id="SSF52279">
    <property type="entry name" value="Beta-D-glucan exohydrolase, C-terminal domain"/>
    <property type="match status" value="1"/>
</dbReference>